<proteinExistence type="predicted"/>
<protein>
    <submittedName>
        <fullName evidence="2">Uncharacterized protein</fullName>
    </submittedName>
</protein>
<sequence>MADLEREVLEDRGQPNLAPQPLRFQPRIQQCPLLRFRSRVRPELFERSDLRPPHQGHHHSRRSGLQRNCVCVWANQQWKNVYHEWF</sequence>
<keyword evidence="3" id="KW-1185">Reference proteome</keyword>
<comment type="caution">
    <text evidence="2">The sequence shown here is derived from an EMBL/GenBank/DDBJ whole genome shotgun (WGS) entry which is preliminary data.</text>
</comment>
<name>A0AAV9FB50_ACOCL</name>
<evidence type="ECO:0000256" key="1">
    <source>
        <dbReference type="SAM" id="MobiDB-lite"/>
    </source>
</evidence>
<reference evidence="2" key="1">
    <citation type="journal article" date="2023" name="Nat. Commun.">
        <title>Diploid and tetraploid genomes of Acorus and the evolution of monocots.</title>
        <authorList>
            <person name="Ma L."/>
            <person name="Liu K.W."/>
            <person name="Li Z."/>
            <person name="Hsiao Y.Y."/>
            <person name="Qi Y."/>
            <person name="Fu T."/>
            <person name="Tang G.D."/>
            <person name="Zhang D."/>
            <person name="Sun W.H."/>
            <person name="Liu D.K."/>
            <person name="Li Y."/>
            <person name="Chen G.Z."/>
            <person name="Liu X.D."/>
            <person name="Liao X.Y."/>
            <person name="Jiang Y.T."/>
            <person name="Yu X."/>
            <person name="Hao Y."/>
            <person name="Huang J."/>
            <person name="Zhao X.W."/>
            <person name="Ke S."/>
            <person name="Chen Y.Y."/>
            <person name="Wu W.L."/>
            <person name="Hsu J.L."/>
            <person name="Lin Y.F."/>
            <person name="Huang M.D."/>
            <person name="Li C.Y."/>
            <person name="Huang L."/>
            <person name="Wang Z.W."/>
            <person name="Zhao X."/>
            <person name="Zhong W.Y."/>
            <person name="Peng D.H."/>
            <person name="Ahmad S."/>
            <person name="Lan S."/>
            <person name="Zhang J.S."/>
            <person name="Tsai W.C."/>
            <person name="Van de Peer Y."/>
            <person name="Liu Z.J."/>
        </authorList>
    </citation>
    <scope>NUCLEOTIDE SEQUENCE</scope>
    <source>
        <strain evidence="2">CP</strain>
    </source>
</reference>
<feature type="region of interest" description="Disordered" evidence="1">
    <location>
        <begin position="1"/>
        <end position="21"/>
    </location>
</feature>
<reference evidence="2" key="2">
    <citation type="submission" date="2023-06" db="EMBL/GenBank/DDBJ databases">
        <authorList>
            <person name="Ma L."/>
            <person name="Liu K.-W."/>
            <person name="Li Z."/>
            <person name="Hsiao Y.-Y."/>
            <person name="Qi Y."/>
            <person name="Fu T."/>
            <person name="Tang G."/>
            <person name="Zhang D."/>
            <person name="Sun W.-H."/>
            <person name="Liu D.-K."/>
            <person name="Li Y."/>
            <person name="Chen G.-Z."/>
            <person name="Liu X.-D."/>
            <person name="Liao X.-Y."/>
            <person name="Jiang Y.-T."/>
            <person name="Yu X."/>
            <person name="Hao Y."/>
            <person name="Huang J."/>
            <person name="Zhao X.-W."/>
            <person name="Ke S."/>
            <person name="Chen Y.-Y."/>
            <person name="Wu W.-L."/>
            <person name="Hsu J.-L."/>
            <person name="Lin Y.-F."/>
            <person name="Huang M.-D."/>
            <person name="Li C.-Y."/>
            <person name="Huang L."/>
            <person name="Wang Z.-W."/>
            <person name="Zhao X."/>
            <person name="Zhong W.-Y."/>
            <person name="Peng D.-H."/>
            <person name="Ahmad S."/>
            <person name="Lan S."/>
            <person name="Zhang J.-S."/>
            <person name="Tsai W.-C."/>
            <person name="Van De Peer Y."/>
            <person name="Liu Z.-J."/>
        </authorList>
    </citation>
    <scope>NUCLEOTIDE SEQUENCE</scope>
    <source>
        <strain evidence="2">CP</strain>
        <tissue evidence="2">Leaves</tissue>
    </source>
</reference>
<dbReference type="EMBL" id="JAUJYO010000002">
    <property type="protein sequence ID" value="KAK1322947.1"/>
    <property type="molecule type" value="Genomic_DNA"/>
</dbReference>
<dbReference type="AlphaFoldDB" id="A0AAV9FB50"/>
<feature type="compositionally biased region" description="Basic and acidic residues" evidence="1">
    <location>
        <begin position="1"/>
        <end position="13"/>
    </location>
</feature>
<gene>
    <name evidence="2" type="ORF">QJS10_CPA02g00078</name>
</gene>
<dbReference type="Proteomes" id="UP001180020">
    <property type="component" value="Unassembled WGS sequence"/>
</dbReference>
<evidence type="ECO:0000313" key="3">
    <source>
        <dbReference type="Proteomes" id="UP001180020"/>
    </source>
</evidence>
<evidence type="ECO:0000313" key="2">
    <source>
        <dbReference type="EMBL" id="KAK1322947.1"/>
    </source>
</evidence>
<organism evidence="2 3">
    <name type="scientific">Acorus calamus</name>
    <name type="common">Sweet flag</name>
    <dbReference type="NCBI Taxonomy" id="4465"/>
    <lineage>
        <taxon>Eukaryota</taxon>
        <taxon>Viridiplantae</taxon>
        <taxon>Streptophyta</taxon>
        <taxon>Embryophyta</taxon>
        <taxon>Tracheophyta</taxon>
        <taxon>Spermatophyta</taxon>
        <taxon>Magnoliopsida</taxon>
        <taxon>Liliopsida</taxon>
        <taxon>Acoraceae</taxon>
        <taxon>Acorus</taxon>
    </lineage>
</organism>
<accession>A0AAV9FB50</accession>